<keyword evidence="2" id="KW-1185">Reference proteome</keyword>
<dbReference type="Proteomes" id="UP001550535">
    <property type="component" value="Unassembled WGS sequence"/>
</dbReference>
<sequence>MLRSIVPVAAATTCGSHATAGCTTFRPGDRSIVTVLGAAGSPSTGRAAAGYRVRAPIRTPVARRPR</sequence>
<gene>
    <name evidence="1" type="ORF">ABZ507_33395</name>
</gene>
<reference evidence="1 2" key="1">
    <citation type="submission" date="2024-06" db="EMBL/GenBank/DDBJ databases">
        <title>The Natural Products Discovery Center: Release of the First 8490 Sequenced Strains for Exploring Actinobacteria Biosynthetic Diversity.</title>
        <authorList>
            <person name="Kalkreuter E."/>
            <person name="Kautsar S.A."/>
            <person name="Yang D."/>
            <person name="Bader C.D."/>
            <person name="Teijaro C.N."/>
            <person name="Fluegel L."/>
            <person name="Davis C.M."/>
            <person name="Simpson J.R."/>
            <person name="Lauterbach L."/>
            <person name="Steele A.D."/>
            <person name="Gui C."/>
            <person name="Meng S."/>
            <person name="Li G."/>
            <person name="Viehrig K."/>
            <person name="Ye F."/>
            <person name="Su P."/>
            <person name="Kiefer A.F."/>
            <person name="Nichols A."/>
            <person name="Cepeda A.J."/>
            <person name="Yan W."/>
            <person name="Fan B."/>
            <person name="Jiang Y."/>
            <person name="Adhikari A."/>
            <person name="Zheng C.-J."/>
            <person name="Schuster L."/>
            <person name="Cowan T.M."/>
            <person name="Smanski M.J."/>
            <person name="Chevrette M.G."/>
            <person name="De Carvalho L.P.S."/>
            <person name="Shen B."/>
        </authorList>
    </citation>
    <scope>NUCLEOTIDE SEQUENCE [LARGE SCALE GENOMIC DNA]</scope>
    <source>
        <strain evidence="1 2">NPDC019434</strain>
    </source>
</reference>
<accession>A0ABV2XLC9</accession>
<evidence type="ECO:0000313" key="2">
    <source>
        <dbReference type="Proteomes" id="UP001550535"/>
    </source>
</evidence>
<feature type="non-terminal residue" evidence="1">
    <location>
        <position position="66"/>
    </location>
</feature>
<dbReference type="RefSeq" id="WP_357993896.1">
    <property type="nucleotide sequence ID" value="NZ_JBEYBR010000191.1"/>
</dbReference>
<dbReference type="EMBL" id="JBEYBR010000191">
    <property type="protein sequence ID" value="MEU2126708.1"/>
    <property type="molecule type" value="Genomic_DNA"/>
</dbReference>
<organism evidence="1 2">
    <name type="scientific">Nocardia niwae</name>
    <dbReference type="NCBI Taxonomy" id="626084"/>
    <lineage>
        <taxon>Bacteria</taxon>
        <taxon>Bacillati</taxon>
        <taxon>Actinomycetota</taxon>
        <taxon>Actinomycetes</taxon>
        <taxon>Mycobacteriales</taxon>
        <taxon>Nocardiaceae</taxon>
        <taxon>Nocardia</taxon>
    </lineage>
</organism>
<comment type="caution">
    <text evidence="1">The sequence shown here is derived from an EMBL/GenBank/DDBJ whole genome shotgun (WGS) entry which is preliminary data.</text>
</comment>
<name>A0ABV2XLC9_9NOCA</name>
<proteinExistence type="predicted"/>
<protein>
    <submittedName>
        <fullName evidence="1">Uncharacterized protein</fullName>
    </submittedName>
</protein>
<dbReference type="PROSITE" id="PS51257">
    <property type="entry name" value="PROKAR_LIPOPROTEIN"/>
    <property type="match status" value="1"/>
</dbReference>
<evidence type="ECO:0000313" key="1">
    <source>
        <dbReference type="EMBL" id="MEU2126708.1"/>
    </source>
</evidence>